<evidence type="ECO:0000256" key="6">
    <source>
        <dbReference type="ARBA" id="ARBA00022873"/>
    </source>
</evidence>
<comment type="cofactor">
    <cofactor evidence="1">
        <name>Fe(2+)</name>
        <dbReference type="ChEBI" id="CHEBI:29033"/>
    </cofactor>
</comment>
<organism evidence="11 12">
    <name type="scientific">Paramuricea clavata</name>
    <name type="common">Red gorgonian</name>
    <name type="synonym">Violescent sea-whip</name>
    <dbReference type="NCBI Taxonomy" id="317549"/>
    <lineage>
        <taxon>Eukaryota</taxon>
        <taxon>Metazoa</taxon>
        <taxon>Cnidaria</taxon>
        <taxon>Anthozoa</taxon>
        <taxon>Octocorallia</taxon>
        <taxon>Malacalcyonacea</taxon>
        <taxon>Plexauridae</taxon>
        <taxon>Paramuricea</taxon>
    </lineage>
</organism>
<dbReference type="Gene3D" id="3.60.130.10">
    <property type="entry name" value="Clavaminate synthase-like"/>
    <property type="match status" value="1"/>
</dbReference>
<evidence type="ECO:0000256" key="9">
    <source>
        <dbReference type="ARBA" id="ARBA00023004"/>
    </source>
</evidence>
<keyword evidence="12" id="KW-1185">Reference proteome</keyword>
<dbReference type="Proteomes" id="UP001152795">
    <property type="component" value="Unassembled WGS sequence"/>
</dbReference>
<evidence type="ECO:0000256" key="1">
    <source>
        <dbReference type="ARBA" id="ARBA00001954"/>
    </source>
</evidence>
<dbReference type="InterPro" id="IPR042098">
    <property type="entry name" value="TauD-like_sf"/>
</dbReference>
<keyword evidence="9" id="KW-0408">Iron</keyword>
<evidence type="ECO:0000256" key="2">
    <source>
        <dbReference type="ARBA" id="ARBA00001961"/>
    </source>
</evidence>
<dbReference type="SUPFAM" id="SSF51197">
    <property type="entry name" value="Clavaminate synthase-like"/>
    <property type="match status" value="1"/>
</dbReference>
<dbReference type="Pfam" id="PF02668">
    <property type="entry name" value="TauD"/>
    <property type="match status" value="1"/>
</dbReference>
<evidence type="ECO:0000313" key="11">
    <source>
        <dbReference type="EMBL" id="CAB4044036.1"/>
    </source>
</evidence>
<keyword evidence="8" id="KW-0560">Oxidoreductase</keyword>
<evidence type="ECO:0000256" key="3">
    <source>
        <dbReference type="ARBA" id="ARBA00005022"/>
    </source>
</evidence>
<comment type="pathway">
    <text evidence="3">Amine and polyamine biosynthesis; carnitine biosynthesis.</text>
</comment>
<comment type="caution">
    <text evidence="11">The sequence shown here is derived from an EMBL/GenBank/DDBJ whole genome shotgun (WGS) entry which is preliminary data.</text>
</comment>
<feature type="domain" description="TauD/TfdA-like" evidence="10">
    <location>
        <begin position="17"/>
        <end position="258"/>
    </location>
</feature>
<protein>
    <submittedName>
        <fullName evidence="11">Gamma-butyrobetaine dioxygenase-like isoform X2</fullName>
    </submittedName>
</protein>
<gene>
    <name evidence="11" type="ORF">PACLA_8A082585</name>
</gene>
<keyword evidence="7 11" id="KW-0223">Dioxygenase</keyword>
<keyword evidence="5" id="KW-0479">Metal-binding</keyword>
<name>A0A7D9M6P5_PARCT</name>
<evidence type="ECO:0000256" key="8">
    <source>
        <dbReference type="ARBA" id="ARBA00023002"/>
    </source>
</evidence>
<accession>A0A7D9M6P5</accession>
<dbReference type="GO" id="GO:0046872">
    <property type="term" value="F:metal ion binding"/>
    <property type="evidence" value="ECO:0007669"/>
    <property type="project" value="UniProtKB-KW"/>
</dbReference>
<dbReference type="PANTHER" id="PTHR10696">
    <property type="entry name" value="GAMMA-BUTYROBETAINE HYDROXYLASE-RELATED"/>
    <property type="match status" value="1"/>
</dbReference>
<dbReference type="InterPro" id="IPR003819">
    <property type="entry name" value="TauD/TfdA-like"/>
</dbReference>
<dbReference type="GO" id="GO:0045329">
    <property type="term" value="P:carnitine biosynthetic process"/>
    <property type="evidence" value="ECO:0007669"/>
    <property type="project" value="UniProtKB-KW"/>
</dbReference>
<dbReference type="GO" id="GO:0051213">
    <property type="term" value="F:dioxygenase activity"/>
    <property type="evidence" value="ECO:0007669"/>
    <property type="project" value="UniProtKB-KW"/>
</dbReference>
<sequence>MQLWDDQASFENGTLPVFDFHELLQDDKVLYKWLVTLACETGIAKLENIPMERQQLSRLGDRAGYLLSTNYGICYDIKAYSQDVARDIGYTTTSLPLHSDYVFITSPPAIAMFHCLFQTKSKGGVNQWIDGFHAAHRLWEEDPESFDILTKTPIAYRNITRTEVGEFHNTSNHRLISLDAAGKLSQVGYSDEFRDRHMPLEPKNMKAFYKAYIRFTQLLLDNKSSFWYKMKNGDGICVNNHRVLHARNGYEDSTDNNRVFQLAYMDWDCVHSKIRILSEQQGIPSPV</sequence>
<evidence type="ECO:0000256" key="5">
    <source>
        <dbReference type="ARBA" id="ARBA00022723"/>
    </source>
</evidence>
<dbReference type="OrthoDB" id="406634at2759"/>
<dbReference type="EMBL" id="CACRXK020033851">
    <property type="protein sequence ID" value="CAB4044036.1"/>
    <property type="molecule type" value="Genomic_DNA"/>
</dbReference>
<dbReference type="FunFam" id="3.60.130.10:FF:000001">
    <property type="entry name" value="Trimethyllysine dioxygenase, mitochondrial"/>
    <property type="match status" value="1"/>
</dbReference>
<dbReference type="InterPro" id="IPR050411">
    <property type="entry name" value="AlphaKG_dependent_hydroxylases"/>
</dbReference>
<reference evidence="11" key="1">
    <citation type="submission" date="2020-04" db="EMBL/GenBank/DDBJ databases">
        <authorList>
            <person name="Alioto T."/>
            <person name="Alioto T."/>
            <person name="Gomez Garrido J."/>
        </authorList>
    </citation>
    <scope>NUCLEOTIDE SEQUENCE</scope>
    <source>
        <strain evidence="11">A484AB</strain>
    </source>
</reference>
<comment type="cofactor">
    <cofactor evidence="2">
        <name>L-ascorbate</name>
        <dbReference type="ChEBI" id="CHEBI:38290"/>
    </cofactor>
</comment>
<dbReference type="GO" id="GO:0005739">
    <property type="term" value="C:mitochondrion"/>
    <property type="evidence" value="ECO:0007669"/>
    <property type="project" value="TreeGrafter"/>
</dbReference>
<evidence type="ECO:0000256" key="4">
    <source>
        <dbReference type="ARBA" id="ARBA00008654"/>
    </source>
</evidence>
<comment type="similarity">
    <text evidence="4">Belongs to the gamma-BBH/TMLD family.</text>
</comment>
<evidence type="ECO:0000313" key="12">
    <source>
        <dbReference type="Proteomes" id="UP001152795"/>
    </source>
</evidence>
<evidence type="ECO:0000259" key="10">
    <source>
        <dbReference type="Pfam" id="PF02668"/>
    </source>
</evidence>
<dbReference type="PANTHER" id="PTHR10696:SF33">
    <property type="entry name" value="GAMMA-BUTYROBETAINE DIOXYGENASE"/>
    <property type="match status" value="1"/>
</dbReference>
<evidence type="ECO:0000256" key="7">
    <source>
        <dbReference type="ARBA" id="ARBA00022964"/>
    </source>
</evidence>
<proteinExistence type="inferred from homology"/>
<keyword evidence="6" id="KW-0124">Carnitine biosynthesis</keyword>
<dbReference type="AlphaFoldDB" id="A0A7D9M6P5"/>